<evidence type="ECO:0000313" key="2">
    <source>
        <dbReference type="EMBL" id="AAF11234.1"/>
    </source>
</evidence>
<proteinExistence type="predicted"/>
<keyword evidence="1" id="KW-0732">Signal</keyword>
<dbReference type="KEGG" id="dra:DR_1671"/>
<dbReference type="PATRIC" id="fig|243230.17.peg.1880"/>
<gene>
    <name evidence="2" type="ordered locus">DR_1671</name>
</gene>
<protein>
    <submittedName>
        <fullName evidence="2">Uncharacterized protein</fullName>
    </submittedName>
</protein>
<dbReference type="AlphaFoldDB" id="Q9RTT5"/>
<reference evidence="2 3" key="1">
    <citation type="journal article" date="1999" name="Science">
        <title>Genome sequence of the radioresistant bacterium Deinococcus radiodurans R1.</title>
        <authorList>
            <person name="White O."/>
            <person name="Eisen J.A."/>
            <person name="Heidelberg J.F."/>
            <person name="Hickey E.K."/>
            <person name="Peterson J.D."/>
            <person name="Dodson R.J."/>
            <person name="Haft D.H."/>
            <person name="Gwinn M.L."/>
            <person name="Nelson W.C."/>
            <person name="Richardson D.L."/>
            <person name="Moffat K.S."/>
            <person name="Qin H."/>
            <person name="Jiang L."/>
            <person name="Pamphile W."/>
            <person name="Crosby M."/>
            <person name="Shen M."/>
            <person name="Vamathevan J.J."/>
            <person name="Lam P."/>
            <person name="McDonald L."/>
            <person name="Utterback T."/>
            <person name="Zalewski C."/>
            <person name="Makarova K.S."/>
            <person name="Aravind L."/>
            <person name="Daly M.J."/>
            <person name="Minton K.W."/>
            <person name="Fleischmann R.D."/>
            <person name="Ketchum K.A."/>
            <person name="Nelson K.E."/>
            <person name="Salzberg S."/>
            <person name="Smith H.O."/>
            <person name="Venter J.C."/>
            <person name="Fraser C.M."/>
        </authorList>
    </citation>
    <scope>NUCLEOTIDE SEQUENCE [LARGE SCALE GENOMIC DNA]</scope>
    <source>
        <strain evidence="3">ATCC 13939 / DSM 20539 / JCM 16871 / LMG 4051 / NBRC 15346 / NCIMB 9279 / R1 / VKM B-1422</strain>
    </source>
</reference>
<feature type="chain" id="PRO_5004332299" evidence="1">
    <location>
        <begin position="23"/>
        <end position="172"/>
    </location>
</feature>
<dbReference type="STRING" id="243230.DR_1671"/>
<evidence type="ECO:0000256" key="1">
    <source>
        <dbReference type="SAM" id="SignalP"/>
    </source>
</evidence>
<sequence length="172" mass="18302">MLYSGMRKILLLAAALAGTALADQRVPGTSVSYKVQKTGGQNTSMVFFDAVGDPSGKTYLAFKCHGKGSYTMSLYSRDVLATSETDVLLMVKQGKTLASGPGYVRKDKQTGKFSVWETEYADVSGGLYKSLVNANGPVAVTVMREGGNLVPVSYQFDSRGLTAGMKAVSACW</sequence>
<evidence type="ECO:0000313" key="3">
    <source>
        <dbReference type="Proteomes" id="UP000002524"/>
    </source>
</evidence>
<dbReference type="Proteomes" id="UP000002524">
    <property type="component" value="Chromosome 1"/>
</dbReference>
<dbReference type="RefSeq" id="WP_010888306.1">
    <property type="nucleotide sequence ID" value="NC_001263.1"/>
</dbReference>
<accession>Q9RTT5</accession>
<feature type="signal peptide" evidence="1">
    <location>
        <begin position="1"/>
        <end position="22"/>
    </location>
</feature>
<dbReference type="HOGENOM" id="CLU_1728386_0_0_0"/>
<name>Q9RTT5_DEIRA</name>
<dbReference type="PIR" id="B75368">
    <property type="entry name" value="B75368"/>
</dbReference>
<dbReference type="EnsemblBacteria" id="AAF11234">
    <property type="protein sequence ID" value="AAF11234"/>
    <property type="gene ID" value="DR_1671"/>
</dbReference>
<organism evidence="2 3">
    <name type="scientific">Deinococcus radiodurans (strain ATCC 13939 / DSM 20539 / JCM 16871 / CCUG 27074 / LMG 4051 / NBRC 15346 / NCIMB 9279 / VKM B-1422 / R1)</name>
    <dbReference type="NCBI Taxonomy" id="243230"/>
    <lineage>
        <taxon>Bacteria</taxon>
        <taxon>Thermotogati</taxon>
        <taxon>Deinococcota</taxon>
        <taxon>Deinococci</taxon>
        <taxon>Deinococcales</taxon>
        <taxon>Deinococcaceae</taxon>
        <taxon>Deinococcus</taxon>
    </lineage>
</organism>
<dbReference type="PaxDb" id="243230-DR_1671"/>
<dbReference type="EMBL" id="AE000513">
    <property type="protein sequence ID" value="AAF11234.1"/>
    <property type="molecule type" value="Genomic_DNA"/>
</dbReference>
<dbReference type="InParanoid" id="Q9RTT5"/>
<keyword evidence="3" id="KW-1185">Reference proteome</keyword>